<sequence length="1128" mass="123578">MEVINYTVKAGDTLNEISQQYGCSVAQLRQLNPFIVNIIEPGWNLSVPIHSSETVRATPPATTYAEPENLPAPPPTATRLELDPQTKPKPSASMCFAPQEKLACSSVYAEIIYATNEKSFWLLSAEAAGALKEAASQLDELIAPGQSAQERQQGLYACDLLDYFLEPKLANFLEGEQQARMLAIEAEEPLIADPRYAMEVRTAAEDKQREIAAKSAGPVDPYSRDKASEDNKRMLENHKKYQALMVLHQEWKHLANIAQAQAKRQGYVIEGGALFTPEALKARDIVQVYLSERAKLLDDKGQLSTFSIDEVAGVLQAAGEHRNRLESCLIQCEAELVSYYALYTQEAAKFAYPKYLDAILNAADYGIALPELALCQGADLEAGVQALKAYLALQLQQTEIKQRLFDKYETWIKASGENTKAPDSLVAGERTLWVDLQTQLEATRQLAQSNVSSTVPRRHLLWEPEQFMPTPVERLVKPDFPLREISWPASSSAVRHISLTLLKSLKEHSTVKWGANSAGKSAKDQAHSDFHEWLTSMGAVPVADQGAWFDNEGGFDVEQFHRQLTEQGYEVKTLASADQRSAWGEQLRQMLFMAGAQRDLRLFDSSPQAQLIRCLTPKSANVQQTVSASSSLSPNGIEASAQVQVEVNLAKGEIELFKLDWPKRSAARDIKVQYQRYDGQGVGEMNVGRFSFNLSAHAWGFAGAAILASSTITLTPSNTRYGAGLSALQDAQAPAAVLSAAHTQKSAAALTGVAANVQIDDGATAAFNLFAGVQAGIRLTGALNWAPPADLVALRSVSLPSTPSQHAQYMGSQWLSLARLEGELAGAAGVGASAEFSLSADKGRLILRIKAALIFGPGAKGTFAFEVGYDAVYELLNLFRRELHKNHGQPLDWVDGSAVDLFSKMNLLGLAGLDPGMLYLMGFDKIAELCEALTSAGKGGPIAHTIMNYGYPAELEQWTVEAIPEALGPMLMTLISEAKAFDVVSYERNSHTGVLTEVKTHYTEPQAWMLQQRAINQLLSWIVINAQKKGSLFTAQLQFEEACMRMSRFGSKSKTPGQSYCTNRLKMDNFMTEGVERLHDRRADEIRAEYRASSALLGAGKDSYCERRGYYGRDYIPGGIAKYTGAGQ</sequence>
<name>A0AB39I4Q6_9PSED</name>
<dbReference type="InterPro" id="IPR036779">
    <property type="entry name" value="LysM_dom_sf"/>
</dbReference>
<evidence type="ECO:0000259" key="1">
    <source>
        <dbReference type="PROSITE" id="PS51782"/>
    </source>
</evidence>
<dbReference type="Pfam" id="PF01476">
    <property type="entry name" value="LysM"/>
    <property type="match status" value="1"/>
</dbReference>
<dbReference type="SUPFAM" id="SSF54106">
    <property type="entry name" value="LysM domain"/>
    <property type="match status" value="1"/>
</dbReference>
<dbReference type="SMART" id="SM00257">
    <property type="entry name" value="LysM"/>
    <property type="match status" value="1"/>
</dbReference>
<accession>A0AB39I4Q6</accession>
<feature type="domain" description="LysM" evidence="1">
    <location>
        <begin position="4"/>
        <end position="47"/>
    </location>
</feature>
<reference evidence="2" key="1">
    <citation type="submission" date="2024-07" db="EMBL/GenBank/DDBJ databases">
        <title>Identification and characteristics of a novel species of coltsfoot's symbiotic bacteria.</title>
        <authorList>
            <person name="Juszczyk A."/>
            <person name="Jasielczuk I."/>
            <person name="Gurgul A."/>
            <person name="Rogala M."/>
            <person name="Kowalczyk A."/>
            <person name="Szmatola T."/>
            <person name="Kosecka-Strojek M."/>
            <person name="Arent Z."/>
            <person name="Latowski D."/>
        </authorList>
    </citation>
    <scope>NUCLEOTIDE SEQUENCE</scope>
    <source>
        <strain evidence="2">Hg7Tf</strain>
    </source>
</reference>
<organism evidence="2">
    <name type="scientific">Pseudomonas sp. Hg7Tf</name>
    <dbReference type="NCBI Taxonomy" id="3236988"/>
    <lineage>
        <taxon>Bacteria</taxon>
        <taxon>Pseudomonadati</taxon>
        <taxon>Pseudomonadota</taxon>
        <taxon>Gammaproteobacteria</taxon>
        <taxon>Pseudomonadales</taxon>
        <taxon>Pseudomonadaceae</taxon>
        <taxon>Pseudomonas</taxon>
    </lineage>
</organism>
<dbReference type="Gene3D" id="3.10.350.10">
    <property type="entry name" value="LysM domain"/>
    <property type="match status" value="1"/>
</dbReference>
<gene>
    <name evidence="2" type="ORF">AB4Y39_06930</name>
</gene>
<evidence type="ECO:0000313" key="2">
    <source>
        <dbReference type="EMBL" id="XDK38388.1"/>
    </source>
</evidence>
<dbReference type="EMBL" id="CP162607">
    <property type="protein sequence ID" value="XDK38388.1"/>
    <property type="molecule type" value="Genomic_DNA"/>
</dbReference>
<dbReference type="CDD" id="cd00118">
    <property type="entry name" value="LysM"/>
    <property type="match status" value="1"/>
</dbReference>
<proteinExistence type="predicted"/>
<dbReference type="PROSITE" id="PS51782">
    <property type="entry name" value="LYSM"/>
    <property type="match status" value="1"/>
</dbReference>
<dbReference type="InterPro" id="IPR018392">
    <property type="entry name" value="LysM"/>
</dbReference>
<dbReference type="RefSeq" id="WP_368491748.1">
    <property type="nucleotide sequence ID" value="NZ_CP162607.1"/>
</dbReference>
<dbReference type="AlphaFoldDB" id="A0AB39I4Q6"/>
<protein>
    <submittedName>
        <fullName evidence="2">LysM peptidoglycan-binding domain-containing protein</fullName>
    </submittedName>
</protein>